<feature type="domain" description="AAA+ ATPase" evidence="2">
    <location>
        <begin position="550"/>
        <end position="679"/>
    </location>
</feature>
<evidence type="ECO:0000259" key="2">
    <source>
        <dbReference type="SMART" id="SM00382"/>
    </source>
</evidence>
<dbReference type="GO" id="GO:0005524">
    <property type="term" value="F:ATP binding"/>
    <property type="evidence" value="ECO:0007669"/>
    <property type="project" value="InterPro"/>
</dbReference>
<dbReference type="PANTHER" id="PTHR46411">
    <property type="entry name" value="FAMILY ATPASE, PUTATIVE-RELATED"/>
    <property type="match status" value="1"/>
</dbReference>
<dbReference type="PANTHER" id="PTHR46411:SF2">
    <property type="entry name" value="AAA+ ATPASE DOMAIN-CONTAINING PROTEIN"/>
    <property type="match status" value="1"/>
</dbReference>
<dbReference type="EMBL" id="KV875105">
    <property type="protein sequence ID" value="OIW24102.1"/>
    <property type="molecule type" value="Genomic_DNA"/>
</dbReference>
<proteinExistence type="predicted"/>
<keyword evidence="4" id="KW-1185">Reference proteome</keyword>
<reference evidence="3 4" key="1">
    <citation type="submission" date="2016-10" db="EMBL/GenBank/DDBJ databases">
        <title>Draft genome sequence of Coniochaeta ligniaria NRRL30616, a lignocellulolytic fungus for bioabatement of inhibitors in plant biomass hydrolysates.</title>
        <authorList>
            <consortium name="DOE Joint Genome Institute"/>
            <person name="Jimenez D.J."/>
            <person name="Hector R.E."/>
            <person name="Riley R."/>
            <person name="Sun H."/>
            <person name="Grigoriev I.V."/>
            <person name="Van Elsas J.D."/>
            <person name="Nichols N.N."/>
        </authorList>
    </citation>
    <scope>NUCLEOTIDE SEQUENCE [LARGE SCALE GENOMIC DNA]</scope>
    <source>
        <strain evidence="3 4">NRRL 30616</strain>
    </source>
</reference>
<dbReference type="InterPro" id="IPR027417">
    <property type="entry name" value="P-loop_NTPase"/>
</dbReference>
<evidence type="ECO:0000313" key="3">
    <source>
        <dbReference type="EMBL" id="OIW24102.1"/>
    </source>
</evidence>
<feature type="region of interest" description="Disordered" evidence="1">
    <location>
        <begin position="107"/>
        <end position="126"/>
    </location>
</feature>
<evidence type="ECO:0000313" key="4">
    <source>
        <dbReference type="Proteomes" id="UP000182658"/>
    </source>
</evidence>
<protein>
    <submittedName>
        <fullName evidence="3">ATPase</fullName>
    </submittedName>
</protein>
<organism evidence="3 4">
    <name type="scientific">Coniochaeta ligniaria NRRL 30616</name>
    <dbReference type="NCBI Taxonomy" id="1408157"/>
    <lineage>
        <taxon>Eukaryota</taxon>
        <taxon>Fungi</taxon>
        <taxon>Dikarya</taxon>
        <taxon>Ascomycota</taxon>
        <taxon>Pezizomycotina</taxon>
        <taxon>Sordariomycetes</taxon>
        <taxon>Sordariomycetidae</taxon>
        <taxon>Coniochaetales</taxon>
        <taxon>Coniochaetaceae</taxon>
        <taxon>Coniochaeta</taxon>
    </lineage>
</organism>
<dbReference type="InterPro" id="IPR003593">
    <property type="entry name" value="AAA+_ATPase"/>
</dbReference>
<dbReference type="AlphaFoldDB" id="A0A1J7I9G5"/>
<dbReference type="Gene3D" id="3.40.50.300">
    <property type="entry name" value="P-loop containing nucleotide triphosphate hydrolases"/>
    <property type="match status" value="1"/>
</dbReference>
<dbReference type="Pfam" id="PF22942">
    <property type="entry name" value="DUF7025"/>
    <property type="match status" value="1"/>
</dbReference>
<accession>A0A1J7I9G5</accession>
<dbReference type="OrthoDB" id="10042665at2759"/>
<feature type="region of interest" description="Disordered" evidence="1">
    <location>
        <begin position="400"/>
        <end position="431"/>
    </location>
</feature>
<sequence length="784" mass="87822">DDDSASTASFEEVGPGGKTTTKEMVILDKPAKAGGDLSSPDDAAVVPDILYVVHYRGIDGRLLNSCKSSKPLGITLDADDASSSSSSGNKKKAHPVLEIVTKVSATTPPRHRRYPPPNRYAYNGGYSSDSDVEIRDEVTVTKVETTEMLIHSRHLRNALNAVVNYYPGVDFLGDRVAVEAPYRVLFHHAKDLEAYKLHQPPAHDAETRDTTSKHIDVLLGFLRDTLGEATSAEEARWHAPTPMVTFENFWMVMRPGEVIYRKLDGHWTPFVVSRVSNGHAGRGAASVGTQTQRAAYVVDCWNVEYVDGKVQRLMESFYVYPFNGEQAIHTLPVIPARFFPGGARANAERQVRLGRTYWELCKRPAYKEYDGAMVGRDGCPTGNLNGRVIVDCEGYDKFREHNGNRGRLPPPPMPRRGQSPPPNPIPPKDQLPQFRSRCPCAACAKEGGKEVESPFAGFEDLDPNEDVPPENELFYTVLADTIPAFILAERRWAMLKVEELKEVKPDREAFKYLVLDDEIKLTVKSLIGKFASSDGKVSPWPNDFVKNKGEGRIFLLHGSPGVGKTCTAECVAELTHRPLLSLTSGDISTSMSASSVERNLNYFLQLGERWGALVLLDEADVYLEERRTKDLHRNGLVSIFLRALEYYKGVLFLTTNRVAAFDSAFTSRIHVALHYKKLTDEDRMRVWMNNFERLERDSGGKCFVPQSARQYAYESEELKDLRWNGREIRNGLQTAVALAETEALEDGVETVTVTDKHLRAVGKMSKGFKDFLRKRRGWDDDEDE</sequence>
<dbReference type="InParanoid" id="A0A1J7I9G5"/>
<dbReference type="CDD" id="cd19481">
    <property type="entry name" value="RecA-like_protease"/>
    <property type="match status" value="1"/>
</dbReference>
<dbReference type="STRING" id="1408157.A0A1J7I9G5"/>
<dbReference type="Pfam" id="PF23232">
    <property type="entry name" value="AAA_lid_13"/>
    <property type="match status" value="1"/>
</dbReference>
<dbReference type="Pfam" id="PF00004">
    <property type="entry name" value="AAA"/>
    <property type="match status" value="1"/>
</dbReference>
<dbReference type="Proteomes" id="UP000182658">
    <property type="component" value="Unassembled WGS sequence"/>
</dbReference>
<feature type="region of interest" description="Disordered" evidence="1">
    <location>
        <begin position="1"/>
        <end position="23"/>
    </location>
</feature>
<name>A0A1J7I9G5_9PEZI</name>
<dbReference type="InterPro" id="IPR054289">
    <property type="entry name" value="DUF7025"/>
</dbReference>
<dbReference type="GO" id="GO:0016887">
    <property type="term" value="F:ATP hydrolysis activity"/>
    <property type="evidence" value="ECO:0007669"/>
    <property type="project" value="InterPro"/>
</dbReference>
<feature type="non-terminal residue" evidence="3">
    <location>
        <position position="1"/>
    </location>
</feature>
<dbReference type="InterPro" id="IPR056599">
    <property type="entry name" value="AAA_lid_fung"/>
</dbReference>
<dbReference type="SUPFAM" id="SSF52540">
    <property type="entry name" value="P-loop containing nucleoside triphosphate hydrolases"/>
    <property type="match status" value="1"/>
</dbReference>
<dbReference type="InterPro" id="IPR003959">
    <property type="entry name" value="ATPase_AAA_core"/>
</dbReference>
<evidence type="ECO:0000256" key="1">
    <source>
        <dbReference type="SAM" id="MobiDB-lite"/>
    </source>
</evidence>
<dbReference type="SMART" id="SM00382">
    <property type="entry name" value="AAA"/>
    <property type="match status" value="1"/>
</dbReference>
<feature type="compositionally biased region" description="Pro residues" evidence="1">
    <location>
        <begin position="408"/>
        <end position="429"/>
    </location>
</feature>
<gene>
    <name evidence="3" type="ORF">CONLIGDRAFT_557589</name>
</gene>
<feature type="non-terminal residue" evidence="3">
    <location>
        <position position="784"/>
    </location>
</feature>